<evidence type="ECO:0000256" key="8">
    <source>
        <dbReference type="SAM" id="Phobius"/>
    </source>
</evidence>
<evidence type="ECO:0000256" key="7">
    <source>
        <dbReference type="RuleBase" id="RU003942"/>
    </source>
</evidence>
<gene>
    <name evidence="9" type="ORF">ACFSBH_17570</name>
</gene>
<evidence type="ECO:0000256" key="1">
    <source>
        <dbReference type="ARBA" id="ARBA00004651"/>
    </source>
</evidence>
<keyword evidence="5 8" id="KW-1133">Transmembrane helix</keyword>
<name>A0ABW4HVU9_9BACI</name>
<dbReference type="PANTHER" id="PTHR30561">
    <property type="entry name" value="SMR FAMILY PROTON-DEPENDENT DRUG EFFLUX TRANSPORTER SUGE"/>
    <property type="match status" value="1"/>
</dbReference>
<evidence type="ECO:0000256" key="4">
    <source>
        <dbReference type="ARBA" id="ARBA00022692"/>
    </source>
</evidence>
<reference evidence="10" key="1">
    <citation type="journal article" date="2019" name="Int. J. Syst. Evol. Microbiol.">
        <title>The Global Catalogue of Microorganisms (GCM) 10K type strain sequencing project: providing services to taxonomists for standard genome sequencing and annotation.</title>
        <authorList>
            <consortium name="The Broad Institute Genomics Platform"/>
            <consortium name="The Broad Institute Genome Sequencing Center for Infectious Disease"/>
            <person name="Wu L."/>
            <person name="Ma J."/>
        </authorList>
    </citation>
    <scope>NUCLEOTIDE SEQUENCE [LARGE SCALE GENOMIC DNA]</scope>
    <source>
        <strain evidence="10">CGMCC 1.12376</strain>
    </source>
</reference>
<comment type="similarity">
    <text evidence="7">Belongs to the drug/metabolite transporter (DMT) superfamily. Small multidrug resistance (SMR) (TC 2.A.7.1) family.</text>
</comment>
<dbReference type="SUPFAM" id="SSF103481">
    <property type="entry name" value="Multidrug resistance efflux transporter EmrE"/>
    <property type="match status" value="1"/>
</dbReference>
<feature type="transmembrane region" description="Helical" evidence="8">
    <location>
        <begin position="6"/>
        <end position="24"/>
    </location>
</feature>
<dbReference type="InterPro" id="IPR037185">
    <property type="entry name" value="EmrE-like"/>
</dbReference>
<feature type="transmembrane region" description="Helical" evidence="8">
    <location>
        <begin position="56"/>
        <end position="77"/>
    </location>
</feature>
<dbReference type="Pfam" id="PF00893">
    <property type="entry name" value="Multi_Drug_Res"/>
    <property type="match status" value="1"/>
</dbReference>
<evidence type="ECO:0000313" key="10">
    <source>
        <dbReference type="Proteomes" id="UP001597221"/>
    </source>
</evidence>
<proteinExistence type="inferred from homology"/>
<keyword evidence="4 7" id="KW-0812">Transmembrane</keyword>
<dbReference type="InterPro" id="IPR045324">
    <property type="entry name" value="Small_multidrug_res"/>
</dbReference>
<keyword evidence="6 8" id="KW-0472">Membrane</keyword>
<dbReference type="InterPro" id="IPR000390">
    <property type="entry name" value="Small_drug/metabolite_transptr"/>
</dbReference>
<evidence type="ECO:0000256" key="5">
    <source>
        <dbReference type="ARBA" id="ARBA00022989"/>
    </source>
</evidence>
<comment type="caution">
    <text evidence="9">The sequence shown here is derived from an EMBL/GenBank/DDBJ whole genome shotgun (WGS) entry which is preliminary data.</text>
</comment>
<keyword evidence="2" id="KW-0813">Transport</keyword>
<dbReference type="Proteomes" id="UP001597221">
    <property type="component" value="Unassembled WGS sequence"/>
</dbReference>
<feature type="transmembrane region" description="Helical" evidence="8">
    <location>
        <begin position="84"/>
        <end position="103"/>
    </location>
</feature>
<evidence type="ECO:0000313" key="9">
    <source>
        <dbReference type="EMBL" id="MFD1609430.1"/>
    </source>
</evidence>
<dbReference type="Gene3D" id="1.10.3730.20">
    <property type="match status" value="1"/>
</dbReference>
<comment type="subcellular location">
    <subcellularLocation>
        <location evidence="1 7">Cell membrane</location>
        <topology evidence="1 7">Multi-pass membrane protein</topology>
    </subcellularLocation>
</comment>
<keyword evidence="3" id="KW-1003">Cell membrane</keyword>
<keyword evidence="10" id="KW-1185">Reference proteome</keyword>
<dbReference type="PANTHER" id="PTHR30561:SF0">
    <property type="entry name" value="GUANIDINIUM EXPORTER"/>
    <property type="match status" value="1"/>
</dbReference>
<protein>
    <submittedName>
        <fullName evidence="9">DMT family transporter</fullName>
    </submittedName>
</protein>
<evidence type="ECO:0000256" key="6">
    <source>
        <dbReference type="ARBA" id="ARBA00023136"/>
    </source>
</evidence>
<accession>A0ABW4HVU9</accession>
<sequence>MAWFYLFLASFGEIFGVASINMYLKKRSWKWLLTLVVVFGLGFYFLALAMRDIPLGTAYAIWTGLGATGAVIMGVVFFKEKMSILRIIFLTFIISGAVGLRLAS</sequence>
<dbReference type="RefSeq" id="WP_251515512.1">
    <property type="nucleotide sequence ID" value="NZ_JAMBON010000025.1"/>
</dbReference>
<evidence type="ECO:0000256" key="3">
    <source>
        <dbReference type="ARBA" id="ARBA00022475"/>
    </source>
</evidence>
<evidence type="ECO:0000256" key="2">
    <source>
        <dbReference type="ARBA" id="ARBA00022448"/>
    </source>
</evidence>
<dbReference type="EMBL" id="JBHUDE010000157">
    <property type="protein sequence ID" value="MFD1609430.1"/>
    <property type="molecule type" value="Genomic_DNA"/>
</dbReference>
<feature type="transmembrane region" description="Helical" evidence="8">
    <location>
        <begin position="31"/>
        <end position="50"/>
    </location>
</feature>
<organism evidence="9 10">
    <name type="scientific">Oceanobacillus luteolus</name>
    <dbReference type="NCBI Taxonomy" id="1274358"/>
    <lineage>
        <taxon>Bacteria</taxon>
        <taxon>Bacillati</taxon>
        <taxon>Bacillota</taxon>
        <taxon>Bacilli</taxon>
        <taxon>Bacillales</taxon>
        <taxon>Bacillaceae</taxon>
        <taxon>Oceanobacillus</taxon>
    </lineage>
</organism>